<dbReference type="InterPro" id="IPR038567">
    <property type="entry name" value="T_Elf1_sf"/>
</dbReference>
<comment type="similarity">
    <text evidence="3 10">Belongs to the ELOF1 family.</text>
</comment>
<name>A0A9W8GPH7_9FUNG</name>
<feature type="compositionally biased region" description="Acidic residues" evidence="11">
    <location>
        <begin position="130"/>
        <end position="146"/>
    </location>
</feature>
<dbReference type="Gene3D" id="2.20.25.190">
    <property type="match status" value="1"/>
</dbReference>
<evidence type="ECO:0000313" key="13">
    <source>
        <dbReference type="Proteomes" id="UP001151516"/>
    </source>
</evidence>
<gene>
    <name evidence="12" type="ORF">IWW39_001776</name>
</gene>
<dbReference type="OrthoDB" id="445983at2759"/>
<dbReference type="PANTHER" id="PTHR20934:SF0">
    <property type="entry name" value="TRANSCRIPTION ELONGATION FACTOR 1 HOMOLOG"/>
    <property type="match status" value="1"/>
</dbReference>
<protein>
    <recommendedName>
        <fullName evidence="10">Transcription elongation factor 1 homolog</fullName>
    </recommendedName>
</protein>
<keyword evidence="8 10" id="KW-0804">Transcription</keyword>
<evidence type="ECO:0000313" key="12">
    <source>
        <dbReference type="EMBL" id="KAJ2689054.1"/>
    </source>
</evidence>
<sequence length="174" mass="19034">MGKRKSSRKVAKKEQPKLDTTFACLFCSHEKSVSVAMNRKIGIGSLKCKVCSATYQAALNPLSDAIDVYSEWIDACEEAKRQETISLRATTATTTAAPAAQAPGRRRQESSTASVANKRPGKDAAVGRYDDDDDDDDDDDEDDNGYYDDAGRGRQREAVRAPAQLTDESDIDDF</sequence>
<keyword evidence="7 10" id="KW-0805">Transcription regulation</keyword>
<keyword evidence="9 10" id="KW-0539">Nucleus</keyword>
<keyword evidence="13" id="KW-1185">Reference proteome</keyword>
<evidence type="ECO:0000256" key="9">
    <source>
        <dbReference type="ARBA" id="ARBA00023242"/>
    </source>
</evidence>
<dbReference type="Pfam" id="PF05129">
    <property type="entry name" value="Zn_ribbon_Elf1"/>
    <property type="match status" value="1"/>
</dbReference>
<dbReference type="GO" id="GO:0000993">
    <property type="term" value="F:RNA polymerase II complex binding"/>
    <property type="evidence" value="ECO:0007669"/>
    <property type="project" value="TreeGrafter"/>
</dbReference>
<dbReference type="GO" id="GO:0008270">
    <property type="term" value="F:zinc ion binding"/>
    <property type="evidence" value="ECO:0007669"/>
    <property type="project" value="UniProtKB-KW"/>
</dbReference>
<evidence type="ECO:0000256" key="6">
    <source>
        <dbReference type="ARBA" id="ARBA00022833"/>
    </source>
</evidence>
<evidence type="ECO:0000256" key="4">
    <source>
        <dbReference type="ARBA" id="ARBA00022723"/>
    </source>
</evidence>
<dbReference type="FunFam" id="2.20.25.190:FF:000001">
    <property type="entry name" value="Transcription elongation factor 1 homolog"/>
    <property type="match status" value="1"/>
</dbReference>
<evidence type="ECO:0000256" key="2">
    <source>
        <dbReference type="ARBA" id="ARBA00004123"/>
    </source>
</evidence>
<comment type="function">
    <text evidence="1 10">Transcription elongation factor implicated in the maintenance of proper chromatin structure in actively transcribed regions.</text>
</comment>
<evidence type="ECO:0000256" key="7">
    <source>
        <dbReference type="ARBA" id="ARBA00023015"/>
    </source>
</evidence>
<dbReference type="InterPro" id="IPR007808">
    <property type="entry name" value="Elf1"/>
</dbReference>
<comment type="subcellular location">
    <subcellularLocation>
        <location evidence="2 10">Nucleus</location>
    </subcellularLocation>
</comment>
<evidence type="ECO:0000256" key="11">
    <source>
        <dbReference type="SAM" id="MobiDB-lite"/>
    </source>
</evidence>
<reference evidence="12" key="1">
    <citation type="submission" date="2022-07" db="EMBL/GenBank/DDBJ databases">
        <title>Phylogenomic reconstructions and comparative analyses of Kickxellomycotina fungi.</title>
        <authorList>
            <person name="Reynolds N.K."/>
            <person name="Stajich J.E."/>
            <person name="Barry K."/>
            <person name="Grigoriev I.V."/>
            <person name="Crous P."/>
            <person name="Smith M.E."/>
        </authorList>
    </citation>
    <scope>NUCLEOTIDE SEQUENCE</scope>
    <source>
        <strain evidence="12">CBS 109367</strain>
    </source>
</reference>
<dbReference type="Proteomes" id="UP001151516">
    <property type="component" value="Unassembled WGS sequence"/>
</dbReference>
<dbReference type="SUPFAM" id="SSF57783">
    <property type="entry name" value="Zinc beta-ribbon"/>
    <property type="match status" value="1"/>
</dbReference>
<evidence type="ECO:0000256" key="3">
    <source>
        <dbReference type="ARBA" id="ARBA00009730"/>
    </source>
</evidence>
<evidence type="ECO:0000256" key="5">
    <source>
        <dbReference type="ARBA" id="ARBA00022771"/>
    </source>
</evidence>
<feature type="region of interest" description="Disordered" evidence="11">
    <location>
        <begin position="87"/>
        <end position="174"/>
    </location>
</feature>
<dbReference type="GO" id="GO:0008023">
    <property type="term" value="C:transcription elongation factor complex"/>
    <property type="evidence" value="ECO:0007669"/>
    <property type="project" value="TreeGrafter"/>
</dbReference>
<dbReference type="AlphaFoldDB" id="A0A9W8GPH7"/>
<dbReference type="PANTHER" id="PTHR20934">
    <property type="entry name" value="TRANSCRIPTION ELONGATION FACTOR 1 HOMOLOG"/>
    <property type="match status" value="1"/>
</dbReference>
<keyword evidence="5 10" id="KW-0863">Zinc-finger</keyword>
<feature type="compositionally biased region" description="Low complexity" evidence="11">
    <location>
        <begin position="89"/>
        <end position="103"/>
    </location>
</feature>
<dbReference type="GO" id="GO:0006368">
    <property type="term" value="P:transcription elongation by RNA polymerase II"/>
    <property type="evidence" value="ECO:0007669"/>
    <property type="project" value="TreeGrafter"/>
</dbReference>
<evidence type="ECO:0000256" key="8">
    <source>
        <dbReference type="ARBA" id="ARBA00023163"/>
    </source>
</evidence>
<dbReference type="EMBL" id="JANBTX010000033">
    <property type="protein sequence ID" value="KAJ2689054.1"/>
    <property type="molecule type" value="Genomic_DNA"/>
</dbReference>
<evidence type="ECO:0000256" key="1">
    <source>
        <dbReference type="ARBA" id="ARBA00003357"/>
    </source>
</evidence>
<keyword evidence="4 10" id="KW-0479">Metal-binding</keyword>
<keyword evidence="6 10" id="KW-0862">Zinc</keyword>
<feature type="compositionally biased region" description="Basic and acidic residues" evidence="11">
    <location>
        <begin position="149"/>
        <end position="159"/>
    </location>
</feature>
<organism evidence="12 13">
    <name type="scientific">Coemansia spiralis</name>
    <dbReference type="NCBI Taxonomy" id="417178"/>
    <lineage>
        <taxon>Eukaryota</taxon>
        <taxon>Fungi</taxon>
        <taxon>Fungi incertae sedis</taxon>
        <taxon>Zoopagomycota</taxon>
        <taxon>Kickxellomycotina</taxon>
        <taxon>Kickxellomycetes</taxon>
        <taxon>Kickxellales</taxon>
        <taxon>Kickxellaceae</taxon>
        <taxon>Coemansia</taxon>
    </lineage>
</organism>
<comment type="caution">
    <text evidence="12">The sequence shown here is derived from an EMBL/GenBank/DDBJ whole genome shotgun (WGS) entry which is preliminary data.</text>
</comment>
<evidence type="ECO:0000256" key="10">
    <source>
        <dbReference type="RuleBase" id="RU364033"/>
    </source>
</evidence>
<proteinExistence type="inferred from homology"/>
<accession>A0A9W8GPH7</accession>